<accession>A0A286TZ65</accession>
<organism evidence="1 2">
    <name type="scientific">Candidatus Scalindua japonica</name>
    <dbReference type="NCBI Taxonomy" id="1284222"/>
    <lineage>
        <taxon>Bacteria</taxon>
        <taxon>Pseudomonadati</taxon>
        <taxon>Planctomycetota</taxon>
        <taxon>Candidatus Brocadiia</taxon>
        <taxon>Candidatus Brocadiales</taxon>
        <taxon>Candidatus Scalinduaceae</taxon>
        <taxon>Candidatus Scalindua</taxon>
    </lineage>
</organism>
<evidence type="ECO:0000313" key="1">
    <source>
        <dbReference type="EMBL" id="GAX61193.1"/>
    </source>
</evidence>
<dbReference type="EMBL" id="BAOS01000018">
    <property type="protein sequence ID" value="GAX61193.1"/>
    <property type="molecule type" value="Genomic_DNA"/>
</dbReference>
<comment type="caution">
    <text evidence="1">The sequence shown here is derived from an EMBL/GenBank/DDBJ whole genome shotgun (WGS) entry which is preliminary data.</text>
</comment>
<evidence type="ECO:0000313" key="2">
    <source>
        <dbReference type="Proteomes" id="UP000218542"/>
    </source>
</evidence>
<reference evidence="2" key="1">
    <citation type="journal article" date="2017" name="Environ. Microbiol. Rep.">
        <title>Genetic Diversity of Marine Anaerobic Ammonium-Oxidizing Bacteria as Revealed by Genomic and Proteomic Analyses of 'Candidatus Scalindua japonica'.</title>
        <authorList>
            <person name="Oshiki M."/>
            <person name="Mizuto K."/>
            <person name="Kimura Z."/>
            <person name="Kindaichi T."/>
            <person name="Satoh H."/>
            <person name="Okabe S."/>
        </authorList>
    </citation>
    <scope>NUCLEOTIDE SEQUENCE [LARGE SCALE GENOMIC DNA]</scope>
    <source>
        <strain evidence="2">husup-a2</strain>
    </source>
</reference>
<sequence length="75" mass="8518">MEAKSMSTTTLNKLIEGFDHLTVEDKEYAFEVVKKQLIEARREAISKKAKTVVANLKKGKTKSGTLKDLYKDLEE</sequence>
<gene>
    <name evidence="1" type="ORF">SCALIN_C18_0012</name>
</gene>
<name>A0A286TZ65_9BACT</name>
<dbReference type="AlphaFoldDB" id="A0A286TZ65"/>
<proteinExistence type="predicted"/>
<protein>
    <submittedName>
        <fullName evidence="1">Uncharacterized protein</fullName>
    </submittedName>
</protein>
<dbReference type="Proteomes" id="UP000218542">
    <property type="component" value="Unassembled WGS sequence"/>
</dbReference>
<keyword evidence="2" id="KW-1185">Reference proteome</keyword>